<protein>
    <submittedName>
        <fullName evidence="1">Uncharacterized protein</fullName>
    </submittedName>
</protein>
<dbReference type="OrthoDB" id="4951845at2759"/>
<evidence type="ECO:0000313" key="2">
    <source>
        <dbReference type="Proteomes" id="UP000652761"/>
    </source>
</evidence>
<reference evidence="1" key="1">
    <citation type="submission" date="2017-07" db="EMBL/GenBank/DDBJ databases">
        <title>Taro Niue Genome Assembly and Annotation.</title>
        <authorList>
            <person name="Atibalentja N."/>
            <person name="Keating K."/>
            <person name="Fields C.J."/>
        </authorList>
    </citation>
    <scope>NUCLEOTIDE SEQUENCE</scope>
    <source>
        <strain evidence="1">Niue_2</strain>
        <tissue evidence="1">Leaf</tissue>
    </source>
</reference>
<dbReference type="GO" id="GO:0004364">
    <property type="term" value="F:glutathione transferase activity"/>
    <property type="evidence" value="ECO:0007669"/>
    <property type="project" value="InterPro"/>
</dbReference>
<dbReference type="AlphaFoldDB" id="A0A843WA56"/>
<dbReference type="Pfam" id="PF13410">
    <property type="entry name" value="GST_C_2"/>
    <property type="match status" value="1"/>
</dbReference>
<dbReference type="CDD" id="cd03203">
    <property type="entry name" value="GST_C_Lambda"/>
    <property type="match status" value="1"/>
</dbReference>
<evidence type="ECO:0000313" key="1">
    <source>
        <dbReference type="EMBL" id="MQM02531.1"/>
    </source>
</evidence>
<name>A0A843WA56_COLES</name>
<dbReference type="SUPFAM" id="SSF47616">
    <property type="entry name" value="GST C-terminal domain-like"/>
    <property type="match status" value="1"/>
</dbReference>
<dbReference type="PANTHER" id="PTHR44328:SF16">
    <property type="entry name" value="PROTEIN IN2-1 HOMOLOG B"/>
    <property type="match status" value="1"/>
</dbReference>
<organism evidence="1 2">
    <name type="scientific">Colocasia esculenta</name>
    <name type="common">Wild taro</name>
    <name type="synonym">Arum esculentum</name>
    <dbReference type="NCBI Taxonomy" id="4460"/>
    <lineage>
        <taxon>Eukaryota</taxon>
        <taxon>Viridiplantae</taxon>
        <taxon>Streptophyta</taxon>
        <taxon>Embryophyta</taxon>
        <taxon>Tracheophyta</taxon>
        <taxon>Spermatophyta</taxon>
        <taxon>Magnoliopsida</taxon>
        <taxon>Liliopsida</taxon>
        <taxon>Araceae</taxon>
        <taxon>Aroideae</taxon>
        <taxon>Colocasieae</taxon>
        <taxon>Colocasia</taxon>
    </lineage>
</organism>
<dbReference type="Gene3D" id="3.40.30.10">
    <property type="entry name" value="Glutaredoxin"/>
    <property type="match status" value="1"/>
</dbReference>
<dbReference type="EMBL" id="NMUH01002868">
    <property type="protein sequence ID" value="MQM02531.1"/>
    <property type="molecule type" value="Genomic_DNA"/>
</dbReference>
<proteinExistence type="predicted"/>
<keyword evidence="2" id="KW-1185">Reference proteome</keyword>
<dbReference type="InterPro" id="IPR036282">
    <property type="entry name" value="Glutathione-S-Trfase_C_sf"/>
</dbReference>
<dbReference type="FunFam" id="1.20.1050.10:FF:000041">
    <property type="entry name" value="Lambda class glutathione S-transferase"/>
    <property type="match status" value="1"/>
</dbReference>
<dbReference type="Proteomes" id="UP000652761">
    <property type="component" value="Unassembled WGS sequence"/>
</dbReference>
<comment type="caution">
    <text evidence="1">The sequence shown here is derived from an EMBL/GenBank/DDBJ whole genome shotgun (WGS) entry which is preliminary data.</text>
</comment>
<sequence>MFSSRICMFSQVPSLEHNNEVKGESLDLLKYIDTHFEGPVLLPNDPAKRQFAEEFLSYSDAFNHISLKAFTSNDDFEKEVGPSYDRIEDSLSKFDDGPFFLGQFSLVDAAYAPFIERFQPLFAEVRNYDITKGRPKLALWIQELNKIEAYRQTQLDPSIILGALKYKLGVNFIPSAESQTLTEVAFQVFLFQLSLADGCCAYVLLCPDCVIFIVGLWHSSSSPPSTENHILLVGVVAFELVLLFQG</sequence>
<gene>
    <name evidence="1" type="ORF">Taro_035293</name>
</gene>
<dbReference type="PANTHER" id="PTHR44328">
    <property type="entry name" value="GLUTATHIONE S-TRANSFERASE L1"/>
    <property type="match status" value="1"/>
</dbReference>
<dbReference type="Gene3D" id="1.20.1050.10">
    <property type="match status" value="1"/>
</dbReference>
<dbReference type="InterPro" id="IPR044629">
    <property type="entry name" value="GSTL1/2/3"/>
</dbReference>
<accession>A0A843WA56</accession>